<evidence type="ECO:0000313" key="5">
    <source>
        <dbReference type="Proteomes" id="UP000064137"/>
    </source>
</evidence>
<dbReference type="PANTHER" id="PTHR35369">
    <property type="entry name" value="BLR3025 PROTEIN-RELATED"/>
    <property type="match status" value="1"/>
</dbReference>
<feature type="domain" description="UmuC" evidence="3">
    <location>
        <begin position="24"/>
        <end position="150"/>
    </location>
</feature>
<dbReference type="PANTHER" id="PTHR35369:SF2">
    <property type="entry name" value="BLR3025 PROTEIN"/>
    <property type="match status" value="1"/>
</dbReference>
<gene>
    <name evidence="4" type="ORF">APT59_14420</name>
</gene>
<reference evidence="4 5" key="1">
    <citation type="submission" date="2016-01" db="EMBL/GenBank/DDBJ databases">
        <title>Annotation of Pseudomonas oryzihabitans USDA-ARS-USMARC-56511.</title>
        <authorList>
            <person name="Harhay G.P."/>
            <person name="Harhay D.M."/>
            <person name="Smith T.P.L."/>
            <person name="Bono J.L."/>
            <person name="Heaton M.P."/>
            <person name="Clawson M.L."/>
            <person name="Chitko-Mckown C.G."/>
            <person name="Capik S.F."/>
            <person name="DeDonder K.D."/>
            <person name="Apley M.D."/>
            <person name="Lubbers B.V."/>
            <person name="White B.J."/>
            <person name="Larson R.L."/>
        </authorList>
    </citation>
    <scope>NUCLEOTIDE SEQUENCE [LARGE SCALE GENOMIC DNA]</scope>
    <source>
        <strain evidence="4 5">USDA-ARS-USMARC-56511</strain>
    </source>
</reference>
<keyword evidence="4" id="KW-0808">Transferase</keyword>
<evidence type="ECO:0000256" key="2">
    <source>
        <dbReference type="ARBA" id="ARBA00022763"/>
    </source>
</evidence>
<dbReference type="EMBL" id="CP013987">
    <property type="protein sequence ID" value="ALZ85331.1"/>
    <property type="molecule type" value="Genomic_DNA"/>
</dbReference>
<evidence type="ECO:0000259" key="3">
    <source>
        <dbReference type="Pfam" id="PF00817"/>
    </source>
</evidence>
<dbReference type="InterPro" id="IPR050356">
    <property type="entry name" value="SulA_CellDiv_inhibitor"/>
</dbReference>
<dbReference type="InterPro" id="IPR043128">
    <property type="entry name" value="Rev_trsase/Diguanyl_cyclase"/>
</dbReference>
<dbReference type="Pfam" id="PF00817">
    <property type="entry name" value="IMS"/>
    <property type="match status" value="1"/>
</dbReference>
<dbReference type="KEGG" id="por:APT59_14420"/>
<comment type="similarity">
    <text evidence="1">Belongs to the DNA polymerase type-Y family.</text>
</comment>
<protein>
    <submittedName>
        <fullName evidence="4">DNA repair nucleotidyltransferase</fullName>
    </submittedName>
</protein>
<dbReference type="Proteomes" id="UP000064137">
    <property type="component" value="Chromosome"/>
</dbReference>
<name>A0A0U4WRG5_9PSED</name>
<dbReference type="Gene3D" id="3.40.1170.60">
    <property type="match status" value="1"/>
</dbReference>
<dbReference type="Gene3D" id="3.30.70.270">
    <property type="match status" value="1"/>
</dbReference>
<dbReference type="RefSeq" id="WP_059315496.1">
    <property type="nucleotide sequence ID" value="NZ_CP013987.1"/>
</dbReference>
<proteinExistence type="inferred from homology"/>
<sequence length="471" mass="52760">MKWACIFFPQFALDGVLRNCPDPDEPLVLLHGPIQRRIIKAANPAALALGVRPDMTYTAAQAICPRFATVEYDEAALRRQHELLAAWAYGFSSQVSLHFADALVLEVQSSLPLFGPWPRFESRLRQELTALGFGHRITLAPNPVAARVLANAGDSLAVRDDAGLASAMRTLPVALLGFEPEIVQTLSRMGLRQLSQVLALPRAQLARRFPLSLLNHLDQMLGSKVLPMEFFLPPTTFTLRIELNFDVESTQALLFPLRRLTSDLATYLAGRDMGAQRFTLRLEHREAPTTEIVVGLLAPERDPALLFEFARGRLEPTQVVEPVLAIGLVADELPSFVPQHRGLFDERPQQTMSWEQLRERLRSRLGDDAVYAIGAQGDHRPERSWRRDTPSLALQALGPNRRPGWLLPAPEPLDVDQPRVLSGPERIESGWWDGEDARRDYYVLELADGRTAWAFQSPAEGPGWWVQGWFA</sequence>
<dbReference type="AlphaFoldDB" id="A0A0U4WRG5"/>
<dbReference type="GO" id="GO:0016740">
    <property type="term" value="F:transferase activity"/>
    <property type="evidence" value="ECO:0007669"/>
    <property type="project" value="UniProtKB-KW"/>
</dbReference>
<dbReference type="GO" id="GO:0006281">
    <property type="term" value="P:DNA repair"/>
    <property type="evidence" value="ECO:0007669"/>
    <property type="project" value="InterPro"/>
</dbReference>
<dbReference type="InterPro" id="IPR001126">
    <property type="entry name" value="UmuC"/>
</dbReference>
<dbReference type="CDD" id="cd03468">
    <property type="entry name" value="PolY_like"/>
    <property type="match status" value="1"/>
</dbReference>
<dbReference type="InterPro" id="IPR043502">
    <property type="entry name" value="DNA/RNA_pol_sf"/>
</dbReference>
<organism evidence="4 5">
    <name type="scientific">Pseudomonas oryzihabitans</name>
    <dbReference type="NCBI Taxonomy" id="47885"/>
    <lineage>
        <taxon>Bacteria</taxon>
        <taxon>Pseudomonadati</taxon>
        <taxon>Pseudomonadota</taxon>
        <taxon>Gammaproteobacteria</taxon>
        <taxon>Pseudomonadales</taxon>
        <taxon>Pseudomonadaceae</taxon>
        <taxon>Pseudomonas</taxon>
    </lineage>
</organism>
<accession>A0A0U4WRG5</accession>
<dbReference type="SUPFAM" id="SSF56672">
    <property type="entry name" value="DNA/RNA polymerases"/>
    <property type="match status" value="1"/>
</dbReference>
<evidence type="ECO:0000256" key="1">
    <source>
        <dbReference type="ARBA" id="ARBA00010945"/>
    </source>
</evidence>
<dbReference type="OrthoDB" id="5298951at2"/>
<keyword evidence="2" id="KW-0227">DNA damage</keyword>
<evidence type="ECO:0000313" key="4">
    <source>
        <dbReference type="EMBL" id="ALZ85331.1"/>
    </source>
</evidence>